<proteinExistence type="inferred from homology"/>
<organism evidence="7">
    <name type="scientific">hydrothermal vent metagenome</name>
    <dbReference type="NCBI Taxonomy" id="652676"/>
    <lineage>
        <taxon>unclassified sequences</taxon>
        <taxon>metagenomes</taxon>
        <taxon>ecological metagenomes</taxon>
    </lineage>
</organism>
<dbReference type="Gene3D" id="1.10.520.20">
    <property type="entry name" value="N-terminal domain of the delta subunit of the F1F0-ATP synthase"/>
    <property type="match status" value="1"/>
</dbReference>
<name>A0A3B0SKN9_9ZZZZ</name>
<gene>
    <name evidence="7" type="ORF">MNBD_ACTINO01-2610</name>
</gene>
<dbReference type="InterPro" id="IPR000711">
    <property type="entry name" value="ATPase_OSCP/dsu"/>
</dbReference>
<evidence type="ECO:0000313" key="7">
    <source>
        <dbReference type="EMBL" id="VAV95465.1"/>
    </source>
</evidence>
<keyword evidence="7" id="KW-0378">Hydrolase</keyword>
<dbReference type="GO" id="GO:0016020">
    <property type="term" value="C:membrane"/>
    <property type="evidence" value="ECO:0007669"/>
    <property type="project" value="UniProtKB-SubCell"/>
</dbReference>
<accession>A0A3B0SKN9</accession>
<keyword evidence="4" id="KW-0406">Ion transport</keyword>
<evidence type="ECO:0000256" key="4">
    <source>
        <dbReference type="ARBA" id="ARBA00023065"/>
    </source>
</evidence>
<dbReference type="GO" id="GO:0016787">
    <property type="term" value="F:hydrolase activity"/>
    <property type="evidence" value="ECO:0007669"/>
    <property type="project" value="UniProtKB-KW"/>
</dbReference>
<keyword evidence="5" id="KW-0472">Membrane</keyword>
<keyword evidence="6" id="KW-0066">ATP synthesis</keyword>
<dbReference type="PANTHER" id="PTHR11910">
    <property type="entry name" value="ATP SYNTHASE DELTA CHAIN"/>
    <property type="match status" value="1"/>
</dbReference>
<dbReference type="PRINTS" id="PR00125">
    <property type="entry name" value="ATPASEDELTA"/>
</dbReference>
<comment type="subcellular location">
    <subcellularLocation>
        <location evidence="1">Membrane</location>
    </subcellularLocation>
</comment>
<evidence type="ECO:0000256" key="2">
    <source>
        <dbReference type="ARBA" id="ARBA00022448"/>
    </source>
</evidence>
<dbReference type="InterPro" id="IPR026015">
    <property type="entry name" value="ATP_synth_OSCP/delta_N_sf"/>
</dbReference>
<dbReference type="Pfam" id="PF00213">
    <property type="entry name" value="OSCP"/>
    <property type="match status" value="1"/>
</dbReference>
<dbReference type="GO" id="GO:0046933">
    <property type="term" value="F:proton-transporting ATP synthase activity, rotational mechanism"/>
    <property type="evidence" value="ECO:0007669"/>
    <property type="project" value="InterPro"/>
</dbReference>
<dbReference type="HAMAP" id="MF_01416">
    <property type="entry name" value="ATP_synth_delta_bact"/>
    <property type="match status" value="1"/>
</dbReference>
<evidence type="ECO:0000256" key="1">
    <source>
        <dbReference type="ARBA" id="ARBA00004370"/>
    </source>
</evidence>
<evidence type="ECO:0000256" key="5">
    <source>
        <dbReference type="ARBA" id="ARBA00023136"/>
    </source>
</evidence>
<evidence type="ECO:0000256" key="3">
    <source>
        <dbReference type="ARBA" id="ARBA00022781"/>
    </source>
</evidence>
<dbReference type="NCBIfam" id="TIGR01145">
    <property type="entry name" value="ATP_synt_delta"/>
    <property type="match status" value="1"/>
</dbReference>
<dbReference type="SUPFAM" id="SSF47928">
    <property type="entry name" value="N-terminal domain of the delta subunit of the F1F0-ATP synthase"/>
    <property type="match status" value="1"/>
</dbReference>
<keyword evidence="3" id="KW-0375">Hydrogen ion transport</keyword>
<dbReference type="EMBL" id="UOEI01000149">
    <property type="protein sequence ID" value="VAV95465.1"/>
    <property type="molecule type" value="Genomic_DNA"/>
</dbReference>
<dbReference type="EC" id="3.6.3.14" evidence="7"/>
<dbReference type="AlphaFoldDB" id="A0A3B0SKN9"/>
<sequence>MNDPTAIASTIDGYASALLSIANAEGEGTTNEIYQAAQALNGHAELIDTLSDPRIPAERKQGIIDDLLGSKASKATVAAITFIIAAGHARHLGDIATKLAELAAAAEGEVVAEVRAPLDLDPDQLERLTAALSKATGKRIQVKVVVDPSVIGGVVAKVGDTVLDGSVESRFTELREQWG</sequence>
<evidence type="ECO:0000256" key="6">
    <source>
        <dbReference type="ARBA" id="ARBA00023310"/>
    </source>
</evidence>
<keyword evidence="2" id="KW-0813">Transport</keyword>
<protein>
    <submittedName>
        <fullName evidence="7">ATP synthase delta chain</fullName>
        <ecNumber evidence="7">3.6.3.14</ecNumber>
    </submittedName>
</protein>
<reference evidence="7" key="1">
    <citation type="submission" date="2018-06" db="EMBL/GenBank/DDBJ databases">
        <authorList>
            <person name="Zhirakovskaya E."/>
        </authorList>
    </citation>
    <scope>NUCLEOTIDE SEQUENCE</scope>
</reference>